<name>A0A2S5R871_9PROT</name>
<evidence type="ECO:0000313" key="3">
    <source>
        <dbReference type="Proteomes" id="UP000239425"/>
    </source>
</evidence>
<organism evidence="2 3">
    <name type="scientific">Holospora curviuscula</name>
    <dbReference type="NCBI Taxonomy" id="1082868"/>
    <lineage>
        <taxon>Bacteria</taxon>
        <taxon>Pseudomonadati</taxon>
        <taxon>Pseudomonadota</taxon>
        <taxon>Alphaproteobacteria</taxon>
        <taxon>Holosporales</taxon>
        <taxon>Holosporaceae</taxon>
        <taxon>Holospora</taxon>
    </lineage>
</organism>
<dbReference type="Proteomes" id="UP000239425">
    <property type="component" value="Unassembled WGS sequence"/>
</dbReference>
<dbReference type="EMBL" id="PHHC01000096">
    <property type="protein sequence ID" value="PPE03531.1"/>
    <property type="molecule type" value="Genomic_DNA"/>
</dbReference>
<feature type="compositionally biased region" description="Polar residues" evidence="1">
    <location>
        <begin position="71"/>
        <end position="82"/>
    </location>
</feature>
<reference evidence="2 3" key="1">
    <citation type="submission" date="2017-11" db="EMBL/GenBank/DDBJ databases">
        <title>Comparative genomic analysis of Holospora spp., intranuclear symbionts of paramecia.</title>
        <authorList>
            <person name="Garushyants S.K."/>
            <person name="Beliavskaya A."/>
            <person name="Malko D.B."/>
            <person name="Logacheva M.D."/>
            <person name="Rautian M.S."/>
            <person name="Gelfand M.S."/>
        </authorList>
    </citation>
    <scope>NUCLEOTIDE SEQUENCE [LARGE SCALE GENOMIC DNA]</scope>
    <source>
        <strain evidence="3">02AZ16</strain>
    </source>
</reference>
<evidence type="ECO:0000313" key="2">
    <source>
        <dbReference type="EMBL" id="PPE03531.1"/>
    </source>
</evidence>
<protein>
    <submittedName>
        <fullName evidence="2">Uncharacterized protein</fullName>
    </submittedName>
</protein>
<feature type="region of interest" description="Disordered" evidence="1">
    <location>
        <begin position="71"/>
        <end position="95"/>
    </location>
</feature>
<accession>A0A2S5R871</accession>
<sequence>MLFPNLNKISTASSVTFLDRMHKKNLTACLLKQFLEEQSLEHGQRNVLEQLGQINFENILECLEFQKKLNTGSSHNQNNAKDSLTEKISKLQINE</sequence>
<gene>
    <name evidence="2" type="ORF">HCUR_01075</name>
</gene>
<evidence type="ECO:0000256" key="1">
    <source>
        <dbReference type="SAM" id="MobiDB-lite"/>
    </source>
</evidence>
<comment type="caution">
    <text evidence="2">The sequence shown here is derived from an EMBL/GenBank/DDBJ whole genome shotgun (WGS) entry which is preliminary data.</text>
</comment>
<proteinExistence type="predicted"/>
<dbReference type="AlphaFoldDB" id="A0A2S5R871"/>
<keyword evidence="3" id="KW-1185">Reference proteome</keyword>